<dbReference type="PANTHER" id="PTHR46268:SF6">
    <property type="entry name" value="UNIVERSAL STRESS PROTEIN UP12"/>
    <property type="match status" value="1"/>
</dbReference>
<reference evidence="3" key="1">
    <citation type="journal article" date="2015" name="Nature">
        <title>Complex archaea that bridge the gap between prokaryotes and eukaryotes.</title>
        <authorList>
            <person name="Spang A."/>
            <person name="Saw J.H."/>
            <person name="Jorgensen S.L."/>
            <person name="Zaremba-Niedzwiedzka K."/>
            <person name="Martijn J."/>
            <person name="Lind A.E."/>
            <person name="van Eijk R."/>
            <person name="Schleper C."/>
            <person name="Guy L."/>
            <person name="Ettema T.J."/>
        </authorList>
    </citation>
    <scope>NUCLEOTIDE SEQUENCE</scope>
</reference>
<dbReference type="Pfam" id="PF00582">
    <property type="entry name" value="Usp"/>
    <property type="match status" value="1"/>
</dbReference>
<evidence type="ECO:0000256" key="1">
    <source>
        <dbReference type="ARBA" id="ARBA00008791"/>
    </source>
</evidence>
<comment type="similarity">
    <text evidence="1">Belongs to the universal stress protein A family.</text>
</comment>
<comment type="caution">
    <text evidence="3">The sequence shown here is derived from an EMBL/GenBank/DDBJ whole genome shotgun (WGS) entry which is preliminary data.</text>
</comment>
<gene>
    <name evidence="3" type="ORF">LCGC14_2863160</name>
</gene>
<dbReference type="InterPro" id="IPR006016">
    <property type="entry name" value="UspA"/>
</dbReference>
<dbReference type="CDD" id="cd23659">
    <property type="entry name" value="USP_At3g01520-like"/>
    <property type="match status" value="1"/>
</dbReference>
<dbReference type="Gene3D" id="3.40.50.620">
    <property type="entry name" value="HUPs"/>
    <property type="match status" value="1"/>
</dbReference>
<protein>
    <recommendedName>
        <fullName evidence="2">UspA domain-containing protein</fullName>
    </recommendedName>
</protein>
<organism evidence="3">
    <name type="scientific">marine sediment metagenome</name>
    <dbReference type="NCBI Taxonomy" id="412755"/>
    <lineage>
        <taxon>unclassified sequences</taxon>
        <taxon>metagenomes</taxon>
        <taxon>ecological metagenomes</taxon>
    </lineage>
</organism>
<dbReference type="InterPro" id="IPR006015">
    <property type="entry name" value="Universal_stress_UspA"/>
</dbReference>
<dbReference type="SUPFAM" id="SSF52402">
    <property type="entry name" value="Adenine nucleotide alpha hydrolases-like"/>
    <property type="match status" value="1"/>
</dbReference>
<dbReference type="AlphaFoldDB" id="A0A0F8YRU4"/>
<dbReference type="EMBL" id="LAZR01055382">
    <property type="protein sequence ID" value="KKK76485.1"/>
    <property type="molecule type" value="Genomic_DNA"/>
</dbReference>
<proteinExistence type="inferred from homology"/>
<evidence type="ECO:0000313" key="3">
    <source>
        <dbReference type="EMBL" id="KKK76485.1"/>
    </source>
</evidence>
<feature type="domain" description="UspA" evidence="2">
    <location>
        <begin position="1"/>
        <end position="154"/>
    </location>
</feature>
<sequence length="154" mass="16892">MKNILIAVDDTKSSEAAILECTSNFCSRLNPEQVTLLYVERFEGRSLMDEMLGEAEMSTLRDVLEGTEYKEKLDMKAAAIIDHFEKELKAKGILNIKSVIKAGHPAEEILSTAKEVEADMIIVGSRGKRAGSLIMGSVSREVANHADVPVLVVK</sequence>
<dbReference type="PANTHER" id="PTHR46268">
    <property type="entry name" value="STRESS RESPONSE PROTEIN NHAX"/>
    <property type="match status" value="1"/>
</dbReference>
<accession>A0A0F8YRU4</accession>
<dbReference type="InterPro" id="IPR014729">
    <property type="entry name" value="Rossmann-like_a/b/a_fold"/>
</dbReference>
<dbReference type="PRINTS" id="PR01438">
    <property type="entry name" value="UNVRSLSTRESS"/>
</dbReference>
<name>A0A0F8YRU4_9ZZZZ</name>
<evidence type="ECO:0000259" key="2">
    <source>
        <dbReference type="Pfam" id="PF00582"/>
    </source>
</evidence>